<protein>
    <submittedName>
        <fullName evidence="2">Hsp70-Hsp90 organizing protein 2</fullName>
    </submittedName>
</protein>
<dbReference type="InterPro" id="IPR019734">
    <property type="entry name" value="TPR_rpt"/>
</dbReference>
<dbReference type="EMBL" id="CM000781">
    <property type="protein sequence ID" value="AQK75633.1"/>
    <property type="molecule type" value="Genomic_DNA"/>
</dbReference>
<sequence length="551" mass="62644">MQADEQAEAPRRAKEAGNDAYRKSLLEEAVEHYTLGALLDPSDIAFLTNRAAAYLRMGKYEECVRDCDEAVKRGRELSSGSELIAKALSRKASALLELACCAADYAPAIGALKLSLAENYSEETLEKLNDAESVRKEVEEQERLDQEAANQCREEGNEFFRQKKYNEAAIQYTRAIKMNPKDPRAFSNRAQCHIHLGAFPQGLEDAEKCIELDPTFLKGYVRKAKVQFLMESYENALATYLEGLKCDPNNMEVLDGLRRCAACVKRSNAGDVEIEDLKYVDIDELKYFSGGGPNTVHQQRRSGVMTSECQCNTKDIDESSAERLYDAVKYTTDNMMLIQVSNIWIGSNGSVKLRGVSFTGQGFSTERVRDDYKRMSRILMALITLSGGDRSKLPPDYKEFLLLLESDTLTMEDEFLIVNNAALLPIKNRTEVFLMLHDRIVDYLGSTDKTKKKKKKRILSSLPYKEDWLDTAKANTKINQWVANVQNEYRATPHDLLRLNRNVRSHMHRYSDGDDIEEVLYCEWPELLMVMQKMLHLEGELEGTDIQNKFG</sequence>
<dbReference type="PROSITE" id="PS50005">
    <property type="entry name" value="TPR"/>
    <property type="match status" value="1"/>
</dbReference>
<dbReference type="PANTHER" id="PTHR35161:SF9">
    <property type="match status" value="1"/>
</dbReference>
<name>A0A1D6HMU2_MAIZE</name>
<proteinExistence type="predicted"/>
<organism evidence="2">
    <name type="scientific">Zea mays</name>
    <name type="common">Maize</name>
    <dbReference type="NCBI Taxonomy" id="4577"/>
    <lineage>
        <taxon>Eukaryota</taxon>
        <taxon>Viridiplantae</taxon>
        <taxon>Streptophyta</taxon>
        <taxon>Embryophyta</taxon>
        <taxon>Tracheophyta</taxon>
        <taxon>Spermatophyta</taxon>
        <taxon>Magnoliopsida</taxon>
        <taxon>Liliopsida</taxon>
        <taxon>Poales</taxon>
        <taxon>Poaceae</taxon>
        <taxon>PACMAD clade</taxon>
        <taxon>Panicoideae</taxon>
        <taxon>Andropogonodae</taxon>
        <taxon>Andropogoneae</taxon>
        <taxon>Tripsacinae</taxon>
        <taxon>Zea</taxon>
    </lineage>
</organism>
<accession>A0A1D6HMU2</accession>
<dbReference type="eggNOG" id="KOG0548">
    <property type="taxonomic scope" value="Eukaryota"/>
</dbReference>
<evidence type="ECO:0000256" key="1">
    <source>
        <dbReference type="PROSITE-ProRule" id="PRU00339"/>
    </source>
</evidence>
<dbReference type="PaxDb" id="4577-GRMZM2G128131_P04"/>
<dbReference type="SMART" id="SM00028">
    <property type="entry name" value="TPR"/>
    <property type="match status" value="5"/>
</dbReference>
<dbReference type="ExpressionAtlas" id="A0A1D6HMU2">
    <property type="expression patterns" value="baseline and differential"/>
</dbReference>
<dbReference type="AlphaFoldDB" id="A0A1D6HMU2"/>
<evidence type="ECO:0000313" key="2">
    <source>
        <dbReference type="EMBL" id="AQK75633.1"/>
    </source>
</evidence>
<keyword evidence="1" id="KW-0802">TPR repeat</keyword>
<reference evidence="2" key="1">
    <citation type="submission" date="2015-12" db="EMBL/GenBank/DDBJ databases">
        <title>Update maize B73 reference genome by single molecule sequencing technologies.</title>
        <authorList>
            <consortium name="Maize Genome Sequencing Project"/>
            <person name="Ware D."/>
        </authorList>
    </citation>
    <scope>NUCLEOTIDE SEQUENCE</scope>
    <source>
        <tissue evidence="2">Seedling</tissue>
    </source>
</reference>
<gene>
    <name evidence="2" type="ORF">ZEAMMB73_Zm00001d018331</name>
</gene>
<feature type="repeat" description="TPR" evidence="1">
    <location>
        <begin position="149"/>
        <end position="182"/>
    </location>
</feature>
<dbReference type="InterPro" id="IPR011990">
    <property type="entry name" value="TPR-like_helical_dom_sf"/>
</dbReference>
<dbReference type="Gene3D" id="1.25.40.10">
    <property type="entry name" value="Tetratricopeptide repeat domain"/>
    <property type="match status" value="2"/>
</dbReference>
<dbReference type="SUPFAM" id="SSF48452">
    <property type="entry name" value="TPR-like"/>
    <property type="match status" value="2"/>
</dbReference>
<dbReference type="Pfam" id="PF13414">
    <property type="entry name" value="TPR_11"/>
    <property type="match status" value="1"/>
</dbReference>
<dbReference type="PANTHER" id="PTHR35161">
    <property type="entry name" value="OS02G0303100 PROTEIN"/>
    <property type="match status" value="1"/>
</dbReference>